<reference evidence="5 6" key="1">
    <citation type="journal article" date="1979" name="Int. J. Syst. Evol. Microbiol.">
        <title>Bacillus globisporus subsp. marinus subsp. nov.</title>
        <authorList>
            <person name="Liu H."/>
        </authorList>
    </citation>
    <scope>NUCLEOTIDE SEQUENCE [LARGE SCALE GENOMIC DNA]</scope>
    <source>
        <strain evidence="5 6">DSM 1297</strain>
    </source>
</reference>
<organism evidence="5 6">
    <name type="scientific">Jeotgalibacillus marinus</name>
    <dbReference type="NCBI Taxonomy" id="86667"/>
    <lineage>
        <taxon>Bacteria</taxon>
        <taxon>Bacillati</taxon>
        <taxon>Bacillota</taxon>
        <taxon>Bacilli</taxon>
        <taxon>Bacillales</taxon>
        <taxon>Caryophanaceae</taxon>
        <taxon>Jeotgalibacillus</taxon>
    </lineage>
</organism>
<dbReference type="PROSITE" id="PS51000">
    <property type="entry name" value="HTH_DEOR_2"/>
    <property type="match status" value="1"/>
</dbReference>
<dbReference type="SUPFAM" id="SSF100950">
    <property type="entry name" value="NagB/RpiA/CoA transferase-like"/>
    <property type="match status" value="1"/>
</dbReference>
<dbReference type="PANTHER" id="PTHR30363">
    <property type="entry name" value="HTH-TYPE TRANSCRIPTIONAL REGULATOR SRLR-RELATED"/>
    <property type="match status" value="1"/>
</dbReference>
<evidence type="ECO:0000256" key="3">
    <source>
        <dbReference type="ARBA" id="ARBA00023163"/>
    </source>
</evidence>
<evidence type="ECO:0000259" key="4">
    <source>
        <dbReference type="PROSITE" id="PS51000"/>
    </source>
</evidence>
<keyword evidence="3" id="KW-0804">Transcription</keyword>
<dbReference type="InterPro" id="IPR036390">
    <property type="entry name" value="WH_DNA-bd_sf"/>
</dbReference>
<dbReference type="Gene3D" id="1.10.10.10">
    <property type="entry name" value="Winged helix-like DNA-binding domain superfamily/Winged helix DNA-binding domain"/>
    <property type="match status" value="1"/>
</dbReference>
<dbReference type="SMART" id="SM00420">
    <property type="entry name" value="HTH_DEOR"/>
    <property type="match status" value="1"/>
</dbReference>
<evidence type="ECO:0000256" key="1">
    <source>
        <dbReference type="ARBA" id="ARBA00023015"/>
    </source>
</evidence>
<dbReference type="PANTHER" id="PTHR30363:SF44">
    <property type="entry name" value="AGA OPERON TRANSCRIPTIONAL REPRESSOR-RELATED"/>
    <property type="match status" value="1"/>
</dbReference>
<protein>
    <submittedName>
        <fullName evidence="5">DeoR/GlpR family DNA-binding transcription regulator</fullName>
    </submittedName>
</protein>
<dbReference type="InterPro" id="IPR036388">
    <property type="entry name" value="WH-like_DNA-bd_sf"/>
</dbReference>
<sequence>MTPSQRRKDITSHVHATGKVDIEQLSEMFHVSPMTVRRDLVLLEQDGKLIRTHGGAVSPRSLTLETPFISKETKHVTEKRAISKKAVQMIPEGASILLDSGTTTLELARHLVNRKDLTVITNDINLASEMVNSALHVIVTGGDLQNNVGALLGAQTQEFLRSIHVDRFFLGAHAIDLHAGVTSPTLEKSMVKKLMMEAAEETWLLADSSKIHHKAFSKVCALQDLDGFITDDRVSKEEVRLIEQQVKTFFVEGG</sequence>
<dbReference type="PRINTS" id="PR00037">
    <property type="entry name" value="HTHLACR"/>
</dbReference>
<keyword evidence="2 5" id="KW-0238">DNA-binding</keyword>
<evidence type="ECO:0000313" key="5">
    <source>
        <dbReference type="EMBL" id="MEW9502388.1"/>
    </source>
</evidence>
<gene>
    <name evidence="5" type="ORF">AB1471_11335</name>
</gene>
<dbReference type="RefSeq" id="WP_367779881.1">
    <property type="nucleotide sequence ID" value="NZ_JBFMIA010000010.1"/>
</dbReference>
<dbReference type="InterPro" id="IPR037171">
    <property type="entry name" value="NagB/RpiA_transferase-like"/>
</dbReference>
<dbReference type="EMBL" id="JBFMIA010000010">
    <property type="protein sequence ID" value="MEW9502388.1"/>
    <property type="molecule type" value="Genomic_DNA"/>
</dbReference>
<evidence type="ECO:0000313" key="6">
    <source>
        <dbReference type="Proteomes" id="UP001556040"/>
    </source>
</evidence>
<dbReference type="Proteomes" id="UP001556040">
    <property type="component" value="Unassembled WGS sequence"/>
</dbReference>
<keyword evidence="6" id="KW-1185">Reference proteome</keyword>
<dbReference type="InterPro" id="IPR018356">
    <property type="entry name" value="Tscrpt_reg_HTH_DeoR_CS"/>
</dbReference>
<dbReference type="Gene3D" id="3.40.50.1360">
    <property type="match status" value="1"/>
</dbReference>
<dbReference type="GO" id="GO:0003677">
    <property type="term" value="F:DNA binding"/>
    <property type="evidence" value="ECO:0007669"/>
    <property type="project" value="UniProtKB-KW"/>
</dbReference>
<feature type="domain" description="HTH deoR-type" evidence="4">
    <location>
        <begin position="3"/>
        <end position="58"/>
    </location>
</feature>
<proteinExistence type="predicted"/>
<dbReference type="InterPro" id="IPR014036">
    <property type="entry name" value="DeoR-like_C"/>
</dbReference>
<dbReference type="InterPro" id="IPR001034">
    <property type="entry name" value="DeoR_HTH"/>
</dbReference>
<keyword evidence="1" id="KW-0805">Transcription regulation</keyword>
<dbReference type="InterPro" id="IPR050313">
    <property type="entry name" value="Carb_Metab_HTH_regulators"/>
</dbReference>
<name>A0ABV3Q6F7_9BACL</name>
<dbReference type="SMART" id="SM01134">
    <property type="entry name" value="DeoRC"/>
    <property type="match status" value="1"/>
</dbReference>
<comment type="caution">
    <text evidence="5">The sequence shown here is derived from an EMBL/GenBank/DDBJ whole genome shotgun (WGS) entry which is preliminary data.</text>
</comment>
<accession>A0ABV3Q6F7</accession>
<dbReference type="SUPFAM" id="SSF46785">
    <property type="entry name" value="Winged helix' DNA-binding domain"/>
    <property type="match status" value="1"/>
</dbReference>
<dbReference type="Pfam" id="PF08220">
    <property type="entry name" value="HTH_DeoR"/>
    <property type="match status" value="1"/>
</dbReference>
<dbReference type="PROSITE" id="PS00894">
    <property type="entry name" value="HTH_DEOR_1"/>
    <property type="match status" value="1"/>
</dbReference>
<evidence type="ECO:0000256" key="2">
    <source>
        <dbReference type="ARBA" id="ARBA00023125"/>
    </source>
</evidence>
<dbReference type="Pfam" id="PF00455">
    <property type="entry name" value="DeoRC"/>
    <property type="match status" value="1"/>
</dbReference>